<reference evidence="1" key="1">
    <citation type="submission" date="2021-03" db="EMBL/GenBank/DDBJ databases">
        <authorList>
            <person name="Li Z."/>
            <person name="Yang C."/>
        </authorList>
    </citation>
    <scope>NUCLEOTIDE SEQUENCE</scope>
    <source>
        <strain evidence="1">Dzin_1.0</strain>
        <tissue evidence="1">Leaf</tissue>
    </source>
</reference>
<accession>A0A9D5CXU3</accession>
<evidence type="ECO:0000313" key="2">
    <source>
        <dbReference type="Proteomes" id="UP001085076"/>
    </source>
</evidence>
<gene>
    <name evidence="1" type="ORF">J5N97_008922</name>
</gene>
<dbReference type="InterPro" id="IPR052965">
    <property type="entry name" value="Pigment-catalase-like"/>
</dbReference>
<dbReference type="AlphaFoldDB" id="A0A9D5CXU3"/>
<proteinExistence type="predicted"/>
<dbReference type="Pfam" id="PF13668">
    <property type="entry name" value="Ferritin_2"/>
    <property type="match status" value="1"/>
</dbReference>
<dbReference type="PANTHER" id="PTHR31694">
    <property type="entry name" value="DESICCATION-LIKE PROTEIN"/>
    <property type="match status" value="1"/>
</dbReference>
<comment type="caution">
    <text evidence="1">The sequence shown here is derived from an EMBL/GenBank/DDBJ whole genome shotgun (WGS) entry which is preliminary data.</text>
</comment>
<dbReference type="Proteomes" id="UP001085076">
    <property type="component" value="Miscellaneous, Linkage group lg02"/>
</dbReference>
<evidence type="ECO:0000313" key="1">
    <source>
        <dbReference type="EMBL" id="KAJ0980667.1"/>
    </source>
</evidence>
<dbReference type="PANTHER" id="PTHR31694:SF26">
    <property type="entry name" value="OS05G0151100 PROTEIN"/>
    <property type="match status" value="1"/>
</dbReference>
<sequence>MFCVAAAAAAEGKSCTAAEPVIQVPIFPGDADLIQFALNLEHMEAEFFLYGALGKGLDSIAPELVQGGPAPIGAKKANLDQQTRMIVEEFGYQEVGHLRAIKTTFGGFPRPQLDLSAKHFAKIVDDAFGYNLNPPFDPYANSLNYLLASYVIPYVGLVGYVGANPNLNGYVSKRLLAGLLAVESGQDAVIRALLYEQARNVVPPYKNHTVAEFTTKLSSLRNRLAGCGVKDEGLFVPSRYGAENKTRSNILSADENSVAYRRTPAEILRVVYGTGDEKKPGGFLPNGGGGSIAQGFLKPKVQSVV</sequence>
<keyword evidence="2" id="KW-1185">Reference proteome</keyword>
<name>A0A9D5CXU3_9LILI</name>
<dbReference type="EMBL" id="JAGGNH010000002">
    <property type="protein sequence ID" value="KAJ0980667.1"/>
    <property type="molecule type" value="Genomic_DNA"/>
</dbReference>
<reference evidence="1" key="2">
    <citation type="journal article" date="2022" name="Hortic Res">
        <title>The genome of Dioscorea zingiberensis sheds light on the biosynthesis, origin and evolution of the medicinally important diosgenin saponins.</title>
        <authorList>
            <person name="Li Y."/>
            <person name="Tan C."/>
            <person name="Li Z."/>
            <person name="Guo J."/>
            <person name="Li S."/>
            <person name="Chen X."/>
            <person name="Wang C."/>
            <person name="Dai X."/>
            <person name="Yang H."/>
            <person name="Song W."/>
            <person name="Hou L."/>
            <person name="Xu J."/>
            <person name="Tong Z."/>
            <person name="Xu A."/>
            <person name="Yuan X."/>
            <person name="Wang W."/>
            <person name="Yang Q."/>
            <person name="Chen L."/>
            <person name="Sun Z."/>
            <person name="Wang K."/>
            <person name="Pan B."/>
            <person name="Chen J."/>
            <person name="Bao Y."/>
            <person name="Liu F."/>
            <person name="Qi X."/>
            <person name="Gang D.R."/>
            <person name="Wen J."/>
            <person name="Li J."/>
        </authorList>
    </citation>
    <scope>NUCLEOTIDE SEQUENCE</scope>
    <source>
        <strain evidence="1">Dzin_1.0</strain>
    </source>
</reference>
<protein>
    <recommendedName>
        <fullName evidence="3">Desiccation-related protein PCC13-62</fullName>
    </recommendedName>
</protein>
<dbReference type="OrthoDB" id="1001765at2759"/>
<organism evidence="1 2">
    <name type="scientific">Dioscorea zingiberensis</name>
    <dbReference type="NCBI Taxonomy" id="325984"/>
    <lineage>
        <taxon>Eukaryota</taxon>
        <taxon>Viridiplantae</taxon>
        <taxon>Streptophyta</taxon>
        <taxon>Embryophyta</taxon>
        <taxon>Tracheophyta</taxon>
        <taxon>Spermatophyta</taxon>
        <taxon>Magnoliopsida</taxon>
        <taxon>Liliopsida</taxon>
        <taxon>Dioscoreales</taxon>
        <taxon>Dioscoreaceae</taxon>
        <taxon>Dioscorea</taxon>
    </lineage>
</organism>
<evidence type="ECO:0008006" key="3">
    <source>
        <dbReference type="Google" id="ProtNLM"/>
    </source>
</evidence>